<dbReference type="RefSeq" id="WP_124737960.1">
    <property type="nucleotide sequence ID" value="NZ_CP034086.1"/>
</dbReference>
<dbReference type="InterPro" id="IPR001690">
    <property type="entry name" value="Autoind_synthase"/>
</dbReference>
<evidence type="ECO:0000256" key="2">
    <source>
        <dbReference type="ARBA" id="ARBA00022679"/>
    </source>
</evidence>
<evidence type="ECO:0000256" key="5">
    <source>
        <dbReference type="PROSITE-ProRule" id="PRU00533"/>
    </source>
</evidence>
<dbReference type="PANTHER" id="PTHR39322:SF1">
    <property type="entry name" value="ISOVALERYL-HOMOSERINE LACTONE SYNTHASE"/>
    <property type="match status" value="1"/>
</dbReference>
<dbReference type="GO" id="GO:0009372">
    <property type="term" value="P:quorum sensing"/>
    <property type="evidence" value="ECO:0007669"/>
    <property type="project" value="UniProtKB-UniRule"/>
</dbReference>
<organism evidence="6 7">
    <name type="scientific">Methylocystis rosea</name>
    <dbReference type="NCBI Taxonomy" id="173366"/>
    <lineage>
        <taxon>Bacteria</taxon>
        <taxon>Pseudomonadati</taxon>
        <taxon>Pseudomonadota</taxon>
        <taxon>Alphaproteobacteria</taxon>
        <taxon>Hyphomicrobiales</taxon>
        <taxon>Methylocystaceae</taxon>
        <taxon>Methylocystis</taxon>
    </lineage>
</organism>
<sequence length="218" mass="22968">MIALLPGESRALFPRLMGEMYDLRLGAARAHAGRSSAAVHRLAVVDYFDSLDPLYVLALDEMEGVAGALRILPTTGVTMLNHGFAGAAPDGLRVESPLIWEASRLTLRAAGDSPATEAAIDRTIGQLGVALNAIAEAAALTHVIGVFDSSMHRLLSHRGCPGETLAPPMRIDGADIFAVLYEVGAAMDAPFRSLAGDASAPPINLADLERLRQTGCWS</sequence>
<dbReference type="Gene3D" id="3.40.630.30">
    <property type="match status" value="1"/>
</dbReference>
<dbReference type="SUPFAM" id="SSF55729">
    <property type="entry name" value="Acyl-CoA N-acyltransferases (Nat)"/>
    <property type="match status" value="1"/>
</dbReference>
<proteinExistence type="inferred from homology"/>
<comment type="similarity">
    <text evidence="5">Belongs to the autoinducer synthase family.</text>
</comment>
<dbReference type="PROSITE" id="PS51187">
    <property type="entry name" value="AUTOINDUCER_SYNTH_2"/>
    <property type="match status" value="1"/>
</dbReference>
<evidence type="ECO:0000313" key="7">
    <source>
        <dbReference type="Proteomes" id="UP000273982"/>
    </source>
</evidence>
<accession>A0A3G8M4V0</accession>
<keyword evidence="3" id="KW-0949">S-adenosyl-L-methionine</keyword>
<dbReference type="KEGG" id="mros:EHO51_04940"/>
<keyword evidence="4 5" id="KW-0071">Autoinducer synthesis</keyword>
<dbReference type="PANTHER" id="PTHR39322">
    <property type="entry name" value="ACYL-HOMOSERINE-LACTONE SYNTHASE"/>
    <property type="match status" value="1"/>
</dbReference>
<dbReference type="AlphaFoldDB" id="A0A3G8M4V0"/>
<dbReference type="InterPro" id="IPR016181">
    <property type="entry name" value="Acyl_CoA_acyltransferase"/>
</dbReference>
<dbReference type="EMBL" id="CP034086">
    <property type="protein sequence ID" value="AZG76132.1"/>
    <property type="molecule type" value="Genomic_DNA"/>
</dbReference>
<keyword evidence="1 5" id="KW-0673">Quorum sensing</keyword>
<dbReference type="Proteomes" id="UP000273982">
    <property type="component" value="Chromosome"/>
</dbReference>
<gene>
    <name evidence="6" type="ORF">EHO51_04940</name>
</gene>
<dbReference type="GO" id="GO:0016740">
    <property type="term" value="F:transferase activity"/>
    <property type="evidence" value="ECO:0007669"/>
    <property type="project" value="UniProtKB-KW"/>
</dbReference>
<reference evidence="6 7" key="1">
    <citation type="submission" date="2018-11" db="EMBL/GenBank/DDBJ databases">
        <title>Genome squencing of methanotrophic bacteria isolated from alkaline groundwater in Korea.</title>
        <authorList>
            <person name="Nguyen L.N."/>
        </authorList>
    </citation>
    <scope>NUCLEOTIDE SEQUENCE [LARGE SCALE GENOMIC DNA]</scope>
    <source>
        <strain evidence="6 7">GW6</strain>
    </source>
</reference>
<evidence type="ECO:0000256" key="4">
    <source>
        <dbReference type="ARBA" id="ARBA00022929"/>
    </source>
</evidence>
<evidence type="ECO:0000313" key="6">
    <source>
        <dbReference type="EMBL" id="AZG76132.1"/>
    </source>
</evidence>
<keyword evidence="2" id="KW-0808">Transferase</keyword>
<dbReference type="Pfam" id="PF00765">
    <property type="entry name" value="Autoind_synth"/>
    <property type="match status" value="1"/>
</dbReference>
<evidence type="ECO:0000256" key="3">
    <source>
        <dbReference type="ARBA" id="ARBA00022691"/>
    </source>
</evidence>
<dbReference type="GO" id="GO:0007165">
    <property type="term" value="P:signal transduction"/>
    <property type="evidence" value="ECO:0007669"/>
    <property type="project" value="TreeGrafter"/>
</dbReference>
<name>A0A3G8M4V0_9HYPH</name>
<protein>
    <submittedName>
        <fullName evidence="6">Autoinducer synthesis protein</fullName>
    </submittedName>
</protein>
<evidence type="ECO:0000256" key="1">
    <source>
        <dbReference type="ARBA" id="ARBA00022654"/>
    </source>
</evidence>